<feature type="region of interest" description="Disordered" evidence="1">
    <location>
        <begin position="55"/>
        <end position="76"/>
    </location>
</feature>
<evidence type="ECO:0000256" key="1">
    <source>
        <dbReference type="SAM" id="MobiDB-lite"/>
    </source>
</evidence>
<protein>
    <submittedName>
        <fullName evidence="2">Transposase</fullName>
    </submittedName>
</protein>
<reference evidence="2" key="1">
    <citation type="submission" date="2019-11" db="UniProtKB">
        <authorList>
            <consortium name="WormBaseParasite"/>
        </authorList>
    </citation>
    <scope>IDENTIFICATION</scope>
</reference>
<dbReference type="AlphaFoldDB" id="A0A5K3FB08"/>
<evidence type="ECO:0000313" key="2">
    <source>
        <dbReference type="WBParaSite" id="MCU_006377-RA"/>
    </source>
</evidence>
<name>A0A5K3FB08_MESCO</name>
<sequence>MQQHTLVDAPFKTLDNGCELVDELIHTPHIFLVVAVIRRQDQQYKKNRFSRAKYWSTPSRGERARTHARTRAKPTGHLGALMALAVPQLRDTKHVRFQTEGIDAAPRPF</sequence>
<accession>A0A5K3FB08</accession>
<dbReference type="WBParaSite" id="MCU_006377-RA">
    <property type="protein sequence ID" value="MCU_006377-RA"/>
    <property type="gene ID" value="MCU_006377"/>
</dbReference>
<organism evidence="2">
    <name type="scientific">Mesocestoides corti</name>
    <name type="common">Flatworm</name>
    <dbReference type="NCBI Taxonomy" id="53468"/>
    <lineage>
        <taxon>Eukaryota</taxon>
        <taxon>Metazoa</taxon>
        <taxon>Spiralia</taxon>
        <taxon>Lophotrochozoa</taxon>
        <taxon>Platyhelminthes</taxon>
        <taxon>Cestoda</taxon>
        <taxon>Eucestoda</taxon>
        <taxon>Cyclophyllidea</taxon>
        <taxon>Mesocestoididae</taxon>
        <taxon>Mesocestoides</taxon>
    </lineage>
</organism>
<proteinExistence type="predicted"/>